<dbReference type="CDD" id="cd00051">
    <property type="entry name" value="EFh"/>
    <property type="match status" value="1"/>
</dbReference>
<accession>A0A5M3X0N6</accession>
<dbReference type="GO" id="GO:0005509">
    <property type="term" value="F:calcium ion binding"/>
    <property type="evidence" value="ECO:0007669"/>
    <property type="project" value="InterPro"/>
</dbReference>
<evidence type="ECO:0000313" key="3">
    <source>
        <dbReference type="Proteomes" id="UP000331127"/>
    </source>
</evidence>
<dbReference type="EMBL" id="BLAE01000049">
    <property type="protein sequence ID" value="GES13679.1"/>
    <property type="molecule type" value="Genomic_DNA"/>
</dbReference>
<feature type="domain" description="EF-hand" evidence="1">
    <location>
        <begin position="35"/>
        <end position="68"/>
    </location>
</feature>
<organism evidence="2 3">
    <name type="scientific">Acrocarpospora macrocephala</name>
    <dbReference type="NCBI Taxonomy" id="150177"/>
    <lineage>
        <taxon>Bacteria</taxon>
        <taxon>Bacillati</taxon>
        <taxon>Actinomycetota</taxon>
        <taxon>Actinomycetes</taxon>
        <taxon>Streptosporangiales</taxon>
        <taxon>Streptosporangiaceae</taxon>
        <taxon>Acrocarpospora</taxon>
    </lineage>
</organism>
<dbReference type="InterPro" id="IPR011992">
    <property type="entry name" value="EF-hand-dom_pair"/>
</dbReference>
<dbReference type="InterPro" id="IPR002048">
    <property type="entry name" value="EF_hand_dom"/>
</dbReference>
<dbReference type="PROSITE" id="PS50222">
    <property type="entry name" value="EF_HAND_2"/>
    <property type="match status" value="2"/>
</dbReference>
<evidence type="ECO:0000259" key="1">
    <source>
        <dbReference type="PROSITE" id="PS50222"/>
    </source>
</evidence>
<evidence type="ECO:0000313" key="2">
    <source>
        <dbReference type="EMBL" id="GES13679.1"/>
    </source>
</evidence>
<sequence>MSEYAPTFSLVDSDGDGLISAEELVRLADLLGQPLGEDGAEAVIRKVDGDGDGLINLEEFGGWLQSAR</sequence>
<dbReference type="SMART" id="SM00054">
    <property type="entry name" value="EFh"/>
    <property type="match status" value="2"/>
</dbReference>
<gene>
    <name evidence="2" type="ORF">Amac_072760</name>
</gene>
<feature type="domain" description="EF-hand" evidence="1">
    <location>
        <begin position="8"/>
        <end position="34"/>
    </location>
</feature>
<dbReference type="SUPFAM" id="SSF47473">
    <property type="entry name" value="EF-hand"/>
    <property type="match status" value="1"/>
</dbReference>
<dbReference type="Proteomes" id="UP000331127">
    <property type="component" value="Unassembled WGS sequence"/>
</dbReference>
<dbReference type="AlphaFoldDB" id="A0A5M3X0N6"/>
<reference evidence="2 3" key="1">
    <citation type="submission" date="2019-10" db="EMBL/GenBank/DDBJ databases">
        <title>Whole genome shotgun sequence of Acrocarpospora macrocephala NBRC 16266.</title>
        <authorList>
            <person name="Ichikawa N."/>
            <person name="Kimura A."/>
            <person name="Kitahashi Y."/>
            <person name="Komaki H."/>
            <person name="Oguchi A."/>
        </authorList>
    </citation>
    <scope>NUCLEOTIDE SEQUENCE [LARGE SCALE GENOMIC DNA]</scope>
    <source>
        <strain evidence="2 3">NBRC 16266</strain>
    </source>
</reference>
<dbReference type="Pfam" id="PF13499">
    <property type="entry name" value="EF-hand_7"/>
    <property type="match status" value="1"/>
</dbReference>
<dbReference type="InterPro" id="IPR018247">
    <property type="entry name" value="EF_Hand_1_Ca_BS"/>
</dbReference>
<dbReference type="PROSITE" id="PS00018">
    <property type="entry name" value="EF_HAND_1"/>
    <property type="match status" value="2"/>
</dbReference>
<dbReference type="RefSeq" id="WP_155346241.1">
    <property type="nucleotide sequence ID" value="NZ_BAAAHL010000028.1"/>
</dbReference>
<comment type="caution">
    <text evidence="2">The sequence shown here is derived from an EMBL/GenBank/DDBJ whole genome shotgun (WGS) entry which is preliminary data.</text>
</comment>
<keyword evidence="3" id="KW-1185">Reference proteome</keyword>
<name>A0A5M3X0N6_9ACTN</name>
<proteinExistence type="predicted"/>
<dbReference type="OrthoDB" id="4563420at2"/>
<protein>
    <recommendedName>
        <fullName evidence="1">EF-hand domain-containing protein</fullName>
    </recommendedName>
</protein>
<dbReference type="Gene3D" id="1.10.238.10">
    <property type="entry name" value="EF-hand"/>
    <property type="match status" value="1"/>
</dbReference>